<evidence type="ECO:0000256" key="1">
    <source>
        <dbReference type="ARBA" id="ARBA00009375"/>
    </source>
</evidence>
<feature type="domain" description="Pseudouridine synthase I TruA alpha/beta" evidence="8">
    <location>
        <begin position="22"/>
        <end position="118"/>
    </location>
</feature>
<sequence>MSEPRLPYAPPPGFRRWQLEVQWDGAHFLGWQAQAEGRTVQDTLFAALGPLAASARPVAAGRTDAGVHAECMSLHWDMAETMTLPASQLQRALNARLPHDLAVLGCRPAPPDFHARYSCLERAYVYRLLNRPVRSPLLDGRALHVPQPLDVAAMQQAALSLLGEHDFAAFATREERQTRRRVHRLELHPAGDLLELHPAGDLLELHIAGESFLRHMVRGVVGTLLLVGRGALDPAAVAGILASGDRRQAGPNVPPHGLYFAGARYPVTDPAAAP</sequence>
<dbReference type="InterPro" id="IPR001406">
    <property type="entry name" value="PsdUridine_synth_TruA"/>
</dbReference>
<evidence type="ECO:0000256" key="5">
    <source>
        <dbReference type="PIRSR" id="PIRSR001430-1"/>
    </source>
</evidence>
<gene>
    <name evidence="4 9" type="primary">truA</name>
    <name evidence="9" type="ORF">ABOD76_10815</name>
</gene>
<accession>A0AAU7UFA8</accession>
<evidence type="ECO:0000259" key="8">
    <source>
        <dbReference type="Pfam" id="PF01416"/>
    </source>
</evidence>
<feature type="binding site" evidence="4 6">
    <location>
        <position position="124"/>
    </location>
    <ligand>
        <name>substrate</name>
    </ligand>
</feature>
<comment type="catalytic activity">
    <reaction evidence="4 7">
        <text>uridine(38/39/40) in tRNA = pseudouridine(38/39/40) in tRNA</text>
        <dbReference type="Rhea" id="RHEA:22376"/>
        <dbReference type="Rhea" id="RHEA-COMP:10085"/>
        <dbReference type="Rhea" id="RHEA-COMP:10087"/>
        <dbReference type="ChEBI" id="CHEBI:65314"/>
        <dbReference type="ChEBI" id="CHEBI:65315"/>
        <dbReference type="EC" id="5.4.99.12"/>
    </reaction>
</comment>
<dbReference type="PANTHER" id="PTHR11142:SF0">
    <property type="entry name" value="TRNA PSEUDOURIDINE SYNTHASE-LIKE 1"/>
    <property type="match status" value="1"/>
</dbReference>
<feature type="domain" description="Pseudouridine synthase I TruA alpha/beta" evidence="8">
    <location>
        <begin position="157"/>
        <end position="266"/>
    </location>
</feature>
<evidence type="ECO:0000256" key="3">
    <source>
        <dbReference type="ARBA" id="ARBA00023235"/>
    </source>
</evidence>
<dbReference type="HAMAP" id="MF_00171">
    <property type="entry name" value="TruA"/>
    <property type="match status" value="1"/>
</dbReference>
<dbReference type="GO" id="GO:0160147">
    <property type="term" value="F:tRNA pseudouridine(38-40) synthase activity"/>
    <property type="evidence" value="ECO:0007669"/>
    <property type="project" value="UniProtKB-EC"/>
</dbReference>
<evidence type="ECO:0000256" key="2">
    <source>
        <dbReference type="ARBA" id="ARBA00022694"/>
    </source>
</evidence>
<keyword evidence="2 4" id="KW-0819">tRNA processing</keyword>
<dbReference type="CDD" id="cd02570">
    <property type="entry name" value="PseudoU_synth_EcTruA"/>
    <property type="match status" value="1"/>
</dbReference>
<dbReference type="EMBL" id="CP158299">
    <property type="protein sequence ID" value="XBV86774.1"/>
    <property type="molecule type" value="Genomic_DNA"/>
</dbReference>
<comment type="function">
    <text evidence="4">Formation of pseudouridine at positions 38, 39 and 40 in the anticodon stem and loop of transfer RNAs.</text>
</comment>
<dbReference type="InterPro" id="IPR020103">
    <property type="entry name" value="PsdUridine_synth_cat_dom_sf"/>
</dbReference>
<dbReference type="PIRSF" id="PIRSF001430">
    <property type="entry name" value="tRNA_psdUrid_synth"/>
    <property type="match status" value="1"/>
</dbReference>
<reference evidence="9" key="1">
    <citation type="submission" date="2024-06" db="EMBL/GenBank/DDBJ databases">
        <title>Draft Genome Sequence of Deinococcus sonorensis Type Strain KR-87, a Biofilm Producing Representative of the Genus Deinococcus.</title>
        <authorList>
            <person name="Boren L.S."/>
            <person name="Grosso R.A."/>
            <person name="Hugenberg-Cox A.N."/>
            <person name="Hill J.T.E."/>
            <person name="Albert C.M."/>
            <person name="Tuohy J.M."/>
        </authorList>
    </citation>
    <scope>NUCLEOTIDE SEQUENCE</scope>
    <source>
        <strain evidence="9">KR-87</strain>
    </source>
</reference>
<dbReference type="Pfam" id="PF01416">
    <property type="entry name" value="PseudoU_synth_1"/>
    <property type="match status" value="2"/>
</dbReference>
<dbReference type="Gene3D" id="3.30.70.660">
    <property type="entry name" value="Pseudouridine synthase I, catalytic domain, C-terminal subdomain"/>
    <property type="match status" value="1"/>
</dbReference>
<evidence type="ECO:0000256" key="4">
    <source>
        <dbReference type="HAMAP-Rule" id="MF_00171"/>
    </source>
</evidence>
<dbReference type="NCBIfam" id="TIGR00071">
    <property type="entry name" value="hisT_truA"/>
    <property type="match status" value="1"/>
</dbReference>
<keyword evidence="3 4" id="KW-0413">Isomerase</keyword>
<protein>
    <recommendedName>
        <fullName evidence="4">tRNA pseudouridine synthase A</fullName>
        <ecNumber evidence="4">5.4.99.12</ecNumber>
    </recommendedName>
    <alternativeName>
        <fullName evidence="4">tRNA pseudouridine(38-40) synthase</fullName>
    </alternativeName>
    <alternativeName>
        <fullName evidence="4">tRNA pseudouridylate synthase I</fullName>
    </alternativeName>
    <alternativeName>
        <fullName evidence="4">tRNA-uridine isomerase I</fullName>
    </alternativeName>
</protein>
<dbReference type="EC" id="5.4.99.12" evidence="4"/>
<dbReference type="KEGG" id="dsc:ABOD76_10815"/>
<dbReference type="InterPro" id="IPR020097">
    <property type="entry name" value="PsdUridine_synth_TruA_a/b_dom"/>
</dbReference>
<comment type="caution">
    <text evidence="4">Lacks conserved residue(s) required for the propagation of feature annotation.</text>
</comment>
<evidence type="ECO:0000256" key="7">
    <source>
        <dbReference type="RuleBase" id="RU003792"/>
    </source>
</evidence>
<dbReference type="GO" id="GO:0031119">
    <property type="term" value="P:tRNA pseudouridine synthesis"/>
    <property type="evidence" value="ECO:0007669"/>
    <property type="project" value="UniProtKB-UniRule"/>
</dbReference>
<dbReference type="InterPro" id="IPR020095">
    <property type="entry name" value="PsdUridine_synth_TruA_C"/>
</dbReference>
<dbReference type="PANTHER" id="PTHR11142">
    <property type="entry name" value="PSEUDOURIDYLATE SYNTHASE"/>
    <property type="match status" value="1"/>
</dbReference>
<feature type="active site" description="Nucleophile" evidence="4 5">
    <location>
        <position position="64"/>
    </location>
</feature>
<dbReference type="InterPro" id="IPR020094">
    <property type="entry name" value="TruA/RsuA/RluB/E/F_N"/>
</dbReference>
<proteinExistence type="inferred from homology"/>
<dbReference type="Gene3D" id="3.30.70.580">
    <property type="entry name" value="Pseudouridine synthase I, catalytic domain, N-terminal subdomain"/>
    <property type="match status" value="1"/>
</dbReference>
<dbReference type="RefSeq" id="WP_350244853.1">
    <property type="nucleotide sequence ID" value="NZ_CP158299.1"/>
</dbReference>
<evidence type="ECO:0000313" key="9">
    <source>
        <dbReference type="EMBL" id="XBV86774.1"/>
    </source>
</evidence>
<name>A0AAU7UFA8_9DEIO</name>
<organism evidence="9">
    <name type="scientific">Deinococcus sonorensis KR-87</name>
    <dbReference type="NCBI Taxonomy" id="694439"/>
    <lineage>
        <taxon>Bacteria</taxon>
        <taxon>Thermotogati</taxon>
        <taxon>Deinococcota</taxon>
        <taxon>Deinococci</taxon>
        <taxon>Deinococcales</taxon>
        <taxon>Deinococcaceae</taxon>
        <taxon>Deinococcus</taxon>
    </lineage>
</organism>
<dbReference type="SUPFAM" id="SSF55120">
    <property type="entry name" value="Pseudouridine synthase"/>
    <property type="match status" value="1"/>
</dbReference>
<dbReference type="AlphaFoldDB" id="A0AAU7UFA8"/>
<comment type="similarity">
    <text evidence="1 4 7">Belongs to the tRNA pseudouridine synthase TruA family.</text>
</comment>
<evidence type="ECO:0000256" key="6">
    <source>
        <dbReference type="PIRSR" id="PIRSR001430-2"/>
    </source>
</evidence>
<dbReference type="GO" id="GO:0003723">
    <property type="term" value="F:RNA binding"/>
    <property type="evidence" value="ECO:0007669"/>
    <property type="project" value="InterPro"/>
</dbReference>
<comment type="subunit">
    <text evidence="4">Homodimer.</text>
</comment>
<dbReference type="FunFam" id="3.30.70.580:FF:000001">
    <property type="entry name" value="tRNA pseudouridine synthase A"/>
    <property type="match status" value="1"/>
</dbReference>